<name>A0A8T2NQC0_9TELE</name>
<dbReference type="Gene3D" id="3.10.100.10">
    <property type="entry name" value="Mannose-Binding Protein A, subunit A"/>
    <property type="match status" value="2"/>
</dbReference>
<dbReference type="PANTHER" id="PTHR45784:SF3">
    <property type="entry name" value="C-TYPE LECTIN DOMAIN FAMILY 4 MEMBER K-LIKE-RELATED"/>
    <property type="match status" value="1"/>
</dbReference>
<dbReference type="CDD" id="cd03602">
    <property type="entry name" value="CLECT_1"/>
    <property type="match status" value="1"/>
</dbReference>
<accession>A0A8T2NQC0</accession>
<protein>
    <recommendedName>
        <fullName evidence="1">C-type lectin domain-containing protein</fullName>
    </recommendedName>
</protein>
<evidence type="ECO:0000313" key="2">
    <source>
        <dbReference type="EMBL" id="KAG9338557.1"/>
    </source>
</evidence>
<feature type="domain" description="C-type lectin" evidence="1">
    <location>
        <begin position="12"/>
        <end position="116"/>
    </location>
</feature>
<dbReference type="Proteomes" id="UP000824540">
    <property type="component" value="Unassembled WGS sequence"/>
</dbReference>
<dbReference type="SMART" id="SM00034">
    <property type="entry name" value="CLECT"/>
    <property type="match status" value="2"/>
</dbReference>
<dbReference type="OrthoDB" id="441660at2759"/>
<dbReference type="PROSITE" id="PS50041">
    <property type="entry name" value="C_TYPE_LECTIN_2"/>
    <property type="match status" value="2"/>
</dbReference>
<organism evidence="2 3">
    <name type="scientific">Albula glossodonta</name>
    <name type="common">roundjaw bonefish</name>
    <dbReference type="NCBI Taxonomy" id="121402"/>
    <lineage>
        <taxon>Eukaryota</taxon>
        <taxon>Metazoa</taxon>
        <taxon>Chordata</taxon>
        <taxon>Craniata</taxon>
        <taxon>Vertebrata</taxon>
        <taxon>Euteleostomi</taxon>
        <taxon>Actinopterygii</taxon>
        <taxon>Neopterygii</taxon>
        <taxon>Teleostei</taxon>
        <taxon>Albuliformes</taxon>
        <taxon>Albulidae</taxon>
        <taxon>Albula</taxon>
    </lineage>
</organism>
<sequence>YSIFTGDAAQKYILFKENKSWTEAQRYCRENHIDLASVRNQTENQEILSAAAGQWVWIGLFRESWKWSDQGTSSYRNWNSGQPNNFYGQENCAVIWTNSWMWNDLQCGGIFPFFCYKDNLILVQENKSWGEALSYCRQHYVDLVSVPTEQVQNWVKRRAQSASTSHVWLGLRYSCDLHFWFWVSGEEGRYQNWAPGKETGKCGHTGAVESGAGQQWVSLPETEKLNFICSKHGIKDICDSGYGKKLLVQMELTDTALLNMRDPAVRRAVFQKIEKKLKEQGMPEFKLRWRRQPNGEIFYQKKEDEEKKEGCKKPEV</sequence>
<feature type="domain" description="C-type lectin" evidence="1">
    <location>
        <begin position="111"/>
        <end position="230"/>
    </location>
</feature>
<dbReference type="InterPro" id="IPR016186">
    <property type="entry name" value="C-type_lectin-like/link_sf"/>
</dbReference>
<feature type="non-terminal residue" evidence="2">
    <location>
        <position position="1"/>
    </location>
</feature>
<dbReference type="PANTHER" id="PTHR45784">
    <property type="entry name" value="C-TYPE LECTIN DOMAIN FAMILY 20 MEMBER A-RELATED"/>
    <property type="match status" value="1"/>
</dbReference>
<keyword evidence="3" id="KW-1185">Reference proteome</keyword>
<dbReference type="InterPro" id="IPR001304">
    <property type="entry name" value="C-type_lectin-like"/>
</dbReference>
<proteinExistence type="predicted"/>
<dbReference type="EMBL" id="JAFBMS010000065">
    <property type="protein sequence ID" value="KAG9338557.1"/>
    <property type="molecule type" value="Genomic_DNA"/>
</dbReference>
<dbReference type="CDD" id="cd00037">
    <property type="entry name" value="CLECT"/>
    <property type="match status" value="1"/>
</dbReference>
<gene>
    <name evidence="2" type="ORF">JZ751_025615</name>
</gene>
<dbReference type="InterPro" id="IPR016187">
    <property type="entry name" value="CTDL_fold"/>
</dbReference>
<comment type="caution">
    <text evidence="2">The sequence shown here is derived from an EMBL/GenBank/DDBJ whole genome shotgun (WGS) entry which is preliminary data.</text>
</comment>
<evidence type="ECO:0000313" key="3">
    <source>
        <dbReference type="Proteomes" id="UP000824540"/>
    </source>
</evidence>
<dbReference type="Pfam" id="PF00059">
    <property type="entry name" value="Lectin_C"/>
    <property type="match status" value="2"/>
</dbReference>
<evidence type="ECO:0000259" key="1">
    <source>
        <dbReference type="PROSITE" id="PS50041"/>
    </source>
</evidence>
<dbReference type="SUPFAM" id="SSF56436">
    <property type="entry name" value="C-type lectin-like"/>
    <property type="match status" value="2"/>
</dbReference>
<reference evidence="2" key="1">
    <citation type="thesis" date="2021" institute="BYU ScholarsArchive" country="Provo, UT, USA">
        <title>Applications of and Algorithms for Genome Assembly and Genomic Analyses with an Emphasis on Marine Teleosts.</title>
        <authorList>
            <person name="Pickett B.D."/>
        </authorList>
    </citation>
    <scope>NUCLEOTIDE SEQUENCE</scope>
    <source>
        <strain evidence="2">HI-2016</strain>
    </source>
</reference>
<dbReference type="AlphaFoldDB" id="A0A8T2NQC0"/>